<sequence>MDFKKENIYSNKMFRCSLPIWATLLLCFSLFDNITDTQVTTQTSVPLLWRRRTTPVTTGCYQVRLLVQFTSLRDILTTDNTHVDLIDAAEKKCEEIHNKYFLDELEIMCPRKYNLYLVLGFIAAFQTISIGIGVAGVAMSVSNQNDIGKVSQQQIEHKEVVHALERQVNMNREKIKILQHNFNKEIQNYKNLEDDHNEIKDKLIWTIGNILHYQ</sequence>
<evidence type="ECO:0000256" key="2">
    <source>
        <dbReference type="SAM" id="Phobius"/>
    </source>
</evidence>
<keyword evidence="2" id="KW-0472">Membrane</keyword>
<evidence type="ECO:0000313" key="4">
    <source>
        <dbReference type="Proteomes" id="UP001642540"/>
    </source>
</evidence>
<dbReference type="EMBL" id="CAXLJM020000076">
    <property type="protein sequence ID" value="CAL8129192.1"/>
    <property type="molecule type" value="Genomic_DNA"/>
</dbReference>
<gene>
    <name evidence="3" type="ORF">ODALV1_LOCUS22955</name>
</gene>
<protein>
    <submittedName>
        <fullName evidence="3">Uncharacterized protein</fullName>
    </submittedName>
</protein>
<feature type="coiled-coil region" evidence="1">
    <location>
        <begin position="161"/>
        <end position="202"/>
    </location>
</feature>
<keyword evidence="1" id="KW-0175">Coiled coil</keyword>
<keyword evidence="2" id="KW-1133">Transmembrane helix</keyword>
<keyword evidence="4" id="KW-1185">Reference proteome</keyword>
<comment type="caution">
    <text evidence="3">The sequence shown here is derived from an EMBL/GenBank/DDBJ whole genome shotgun (WGS) entry which is preliminary data.</text>
</comment>
<reference evidence="3 4" key="1">
    <citation type="submission" date="2024-08" db="EMBL/GenBank/DDBJ databases">
        <authorList>
            <person name="Cucini C."/>
            <person name="Frati F."/>
        </authorList>
    </citation>
    <scope>NUCLEOTIDE SEQUENCE [LARGE SCALE GENOMIC DNA]</scope>
</reference>
<organism evidence="3 4">
    <name type="scientific">Orchesella dallaii</name>
    <dbReference type="NCBI Taxonomy" id="48710"/>
    <lineage>
        <taxon>Eukaryota</taxon>
        <taxon>Metazoa</taxon>
        <taxon>Ecdysozoa</taxon>
        <taxon>Arthropoda</taxon>
        <taxon>Hexapoda</taxon>
        <taxon>Collembola</taxon>
        <taxon>Entomobryomorpha</taxon>
        <taxon>Entomobryoidea</taxon>
        <taxon>Orchesellidae</taxon>
        <taxon>Orchesellinae</taxon>
        <taxon>Orchesella</taxon>
    </lineage>
</organism>
<feature type="transmembrane region" description="Helical" evidence="2">
    <location>
        <begin position="115"/>
        <end position="139"/>
    </location>
</feature>
<proteinExistence type="predicted"/>
<name>A0ABP1RJJ5_9HEXA</name>
<evidence type="ECO:0000313" key="3">
    <source>
        <dbReference type="EMBL" id="CAL8129192.1"/>
    </source>
</evidence>
<evidence type="ECO:0000256" key="1">
    <source>
        <dbReference type="SAM" id="Coils"/>
    </source>
</evidence>
<keyword evidence="2" id="KW-0812">Transmembrane</keyword>
<accession>A0ABP1RJJ5</accession>
<dbReference type="Proteomes" id="UP001642540">
    <property type="component" value="Unassembled WGS sequence"/>
</dbReference>